<reference evidence="2 3" key="1">
    <citation type="submission" date="2018-09" db="EMBL/GenBank/DDBJ databases">
        <authorList>
            <person name="Zhu H."/>
        </authorList>
    </citation>
    <scope>NUCLEOTIDE SEQUENCE [LARGE SCALE GENOMIC DNA]</scope>
    <source>
        <strain evidence="2 3">K1W22B-8</strain>
    </source>
</reference>
<comment type="caution">
    <text evidence="2">The sequence shown here is derived from an EMBL/GenBank/DDBJ whole genome shotgun (WGS) entry which is preliminary data.</text>
</comment>
<dbReference type="EMBL" id="QYUK01000011">
    <property type="protein sequence ID" value="RJF88922.1"/>
    <property type="molecule type" value="Genomic_DNA"/>
</dbReference>
<protein>
    <submittedName>
        <fullName evidence="2">Uncharacterized protein</fullName>
    </submittedName>
</protein>
<evidence type="ECO:0000313" key="3">
    <source>
        <dbReference type="Proteomes" id="UP000284605"/>
    </source>
</evidence>
<gene>
    <name evidence="2" type="ORF">D3874_19675</name>
</gene>
<accession>A0A418WG15</accession>
<evidence type="ECO:0000313" key="2">
    <source>
        <dbReference type="EMBL" id="RJF88922.1"/>
    </source>
</evidence>
<sequence>MMNSARTSKARPPKPPAGPPAAGGPLPGNRPSQKVWRTEDLPDEVMDALHKVAQTPYDE</sequence>
<proteinExistence type="predicted"/>
<dbReference type="RefSeq" id="WP_119779938.1">
    <property type="nucleotide sequence ID" value="NZ_QYUK01000011.1"/>
</dbReference>
<feature type="region of interest" description="Disordered" evidence="1">
    <location>
        <begin position="1"/>
        <end position="41"/>
    </location>
</feature>
<dbReference type="AlphaFoldDB" id="A0A418WG15"/>
<keyword evidence="3" id="KW-1185">Reference proteome</keyword>
<name>A0A418WG15_9PROT</name>
<dbReference type="Proteomes" id="UP000284605">
    <property type="component" value="Unassembled WGS sequence"/>
</dbReference>
<evidence type="ECO:0000256" key="1">
    <source>
        <dbReference type="SAM" id="MobiDB-lite"/>
    </source>
</evidence>
<organism evidence="2 3">
    <name type="scientific">Oleomonas cavernae</name>
    <dbReference type="NCBI Taxonomy" id="2320859"/>
    <lineage>
        <taxon>Bacteria</taxon>
        <taxon>Pseudomonadati</taxon>
        <taxon>Pseudomonadota</taxon>
        <taxon>Alphaproteobacteria</taxon>
        <taxon>Acetobacterales</taxon>
        <taxon>Acetobacteraceae</taxon>
        <taxon>Oleomonas</taxon>
    </lineage>
</organism>